<protein>
    <submittedName>
        <fullName evidence="1">Uncharacterized protein</fullName>
    </submittedName>
</protein>
<name>A0AAD3Y2F1_NEPGR</name>
<keyword evidence="2" id="KW-1185">Reference proteome</keyword>
<comment type="caution">
    <text evidence="1">The sequence shown here is derived from an EMBL/GenBank/DDBJ whole genome shotgun (WGS) entry which is preliminary data.</text>
</comment>
<dbReference type="Proteomes" id="UP001279734">
    <property type="component" value="Unassembled WGS sequence"/>
</dbReference>
<reference evidence="1" key="1">
    <citation type="submission" date="2023-05" db="EMBL/GenBank/DDBJ databases">
        <title>Nepenthes gracilis genome sequencing.</title>
        <authorList>
            <person name="Fukushima K."/>
        </authorList>
    </citation>
    <scope>NUCLEOTIDE SEQUENCE</scope>
    <source>
        <strain evidence="1">SING2019-196</strain>
    </source>
</reference>
<accession>A0AAD3Y2F1</accession>
<dbReference type="AlphaFoldDB" id="A0AAD3Y2F1"/>
<proteinExistence type="predicted"/>
<evidence type="ECO:0000313" key="2">
    <source>
        <dbReference type="Proteomes" id="UP001279734"/>
    </source>
</evidence>
<gene>
    <name evidence="1" type="ORF">Nepgr_026384</name>
</gene>
<evidence type="ECO:0000313" key="1">
    <source>
        <dbReference type="EMBL" id="GMH24541.1"/>
    </source>
</evidence>
<dbReference type="EMBL" id="BSYO01000028">
    <property type="protein sequence ID" value="GMH24541.1"/>
    <property type="molecule type" value="Genomic_DNA"/>
</dbReference>
<organism evidence="1 2">
    <name type="scientific">Nepenthes gracilis</name>
    <name type="common">Slender pitcher plant</name>
    <dbReference type="NCBI Taxonomy" id="150966"/>
    <lineage>
        <taxon>Eukaryota</taxon>
        <taxon>Viridiplantae</taxon>
        <taxon>Streptophyta</taxon>
        <taxon>Embryophyta</taxon>
        <taxon>Tracheophyta</taxon>
        <taxon>Spermatophyta</taxon>
        <taxon>Magnoliopsida</taxon>
        <taxon>eudicotyledons</taxon>
        <taxon>Gunneridae</taxon>
        <taxon>Pentapetalae</taxon>
        <taxon>Caryophyllales</taxon>
        <taxon>Nepenthaceae</taxon>
        <taxon>Nepenthes</taxon>
    </lineage>
</organism>
<sequence length="72" mass="8144">MWNRRIPFKSNWVGTVQLRIVHLSSVSHKFHPPSSSLIQAAALFRPIDHGICLNRFCSRDSSRAPLSVSSGW</sequence>